<keyword evidence="3" id="KW-1185">Reference proteome</keyword>
<gene>
    <name evidence="2" type="ORF">Pmani_012317</name>
</gene>
<evidence type="ECO:0000256" key="1">
    <source>
        <dbReference type="SAM" id="MobiDB-lite"/>
    </source>
</evidence>
<comment type="caution">
    <text evidence="2">The sequence shown here is derived from an EMBL/GenBank/DDBJ whole genome shotgun (WGS) entry which is preliminary data.</text>
</comment>
<reference evidence="2" key="1">
    <citation type="submission" date="2023-11" db="EMBL/GenBank/DDBJ databases">
        <title>Genome assemblies of two species of porcelain crab, Petrolisthes cinctipes and Petrolisthes manimaculis (Anomura: Porcellanidae).</title>
        <authorList>
            <person name="Angst P."/>
        </authorList>
    </citation>
    <scope>NUCLEOTIDE SEQUENCE</scope>
    <source>
        <strain evidence="2">PB745_02</strain>
        <tissue evidence="2">Gill</tissue>
    </source>
</reference>
<sequence>MSPTASPPPPPPPPPPTPPPPPAVHCSAPYSQWTDCVAFVPDIPTFDDSRSGIQATFPCRPLSSILDYFTAFFDSV</sequence>
<evidence type="ECO:0000313" key="2">
    <source>
        <dbReference type="EMBL" id="KAK4316542.1"/>
    </source>
</evidence>
<dbReference type="AlphaFoldDB" id="A0AAE1Q119"/>
<feature type="region of interest" description="Disordered" evidence="1">
    <location>
        <begin position="1"/>
        <end position="20"/>
    </location>
</feature>
<proteinExistence type="predicted"/>
<dbReference type="EMBL" id="JAWZYT010001013">
    <property type="protein sequence ID" value="KAK4316542.1"/>
    <property type="molecule type" value="Genomic_DNA"/>
</dbReference>
<protein>
    <submittedName>
        <fullName evidence="2">Uncharacterized protein</fullName>
    </submittedName>
</protein>
<evidence type="ECO:0000313" key="3">
    <source>
        <dbReference type="Proteomes" id="UP001292094"/>
    </source>
</evidence>
<accession>A0AAE1Q119</accession>
<name>A0AAE1Q119_9EUCA</name>
<dbReference type="Proteomes" id="UP001292094">
    <property type="component" value="Unassembled WGS sequence"/>
</dbReference>
<organism evidence="2 3">
    <name type="scientific">Petrolisthes manimaculis</name>
    <dbReference type="NCBI Taxonomy" id="1843537"/>
    <lineage>
        <taxon>Eukaryota</taxon>
        <taxon>Metazoa</taxon>
        <taxon>Ecdysozoa</taxon>
        <taxon>Arthropoda</taxon>
        <taxon>Crustacea</taxon>
        <taxon>Multicrustacea</taxon>
        <taxon>Malacostraca</taxon>
        <taxon>Eumalacostraca</taxon>
        <taxon>Eucarida</taxon>
        <taxon>Decapoda</taxon>
        <taxon>Pleocyemata</taxon>
        <taxon>Anomura</taxon>
        <taxon>Galatheoidea</taxon>
        <taxon>Porcellanidae</taxon>
        <taxon>Petrolisthes</taxon>
    </lineage>
</organism>